<proteinExistence type="predicted"/>
<keyword evidence="3" id="KW-1185">Reference proteome</keyword>
<feature type="transmembrane region" description="Helical" evidence="1">
    <location>
        <begin position="49"/>
        <end position="67"/>
    </location>
</feature>
<evidence type="ECO:0000256" key="1">
    <source>
        <dbReference type="SAM" id="Phobius"/>
    </source>
</evidence>
<accession>G2H2F4</accession>
<reference evidence="2 3" key="1">
    <citation type="journal article" date="2012" name="Genome Res.">
        <title>Genomic basis of endosymbiont-conferred protection against an insect parasitoid.</title>
        <authorList>
            <person name="Hansen A.K."/>
            <person name="Vorburger C."/>
            <person name="Moran N.A."/>
        </authorList>
    </citation>
    <scope>NUCLEOTIDE SEQUENCE [LARGE SCALE GENOMIC DNA]</scope>
    <source>
        <strain evidence="3">R5.15</strain>
    </source>
</reference>
<protein>
    <submittedName>
        <fullName evidence="2">Uncharacterized protein</fullName>
    </submittedName>
</protein>
<gene>
    <name evidence="2" type="ORF">Rin_00022550</name>
</gene>
<dbReference type="Proteomes" id="UP000004116">
    <property type="component" value="Unassembled WGS sequence"/>
</dbReference>
<organism evidence="2 3">
    <name type="scientific">Candidatus Regiella insecticola 5.15</name>
    <dbReference type="NCBI Taxonomy" id="1005043"/>
    <lineage>
        <taxon>Bacteria</taxon>
        <taxon>Pseudomonadati</taxon>
        <taxon>Pseudomonadota</taxon>
        <taxon>Gammaproteobacteria</taxon>
        <taxon>Enterobacterales</taxon>
        <taxon>Enterobacteriaceae</taxon>
        <taxon>aphid secondary symbionts</taxon>
        <taxon>Candidatus Regiella</taxon>
    </lineage>
</organism>
<comment type="caution">
    <text evidence="2">The sequence shown here is derived from an EMBL/GenBank/DDBJ whole genome shotgun (WGS) entry which is preliminary data.</text>
</comment>
<dbReference type="AlphaFoldDB" id="G2H2F4"/>
<evidence type="ECO:0000313" key="2">
    <source>
        <dbReference type="EMBL" id="EGY27827.1"/>
    </source>
</evidence>
<dbReference type="RefSeq" id="WP_006707877.1">
    <property type="nucleotide sequence ID" value="NZ_AGCA01000535.1"/>
</dbReference>
<name>G2H2F4_9ENTR</name>
<keyword evidence="1" id="KW-0812">Transmembrane</keyword>
<feature type="non-terminal residue" evidence="2">
    <location>
        <position position="1"/>
    </location>
</feature>
<evidence type="ECO:0000313" key="3">
    <source>
        <dbReference type="Proteomes" id="UP000004116"/>
    </source>
</evidence>
<keyword evidence="1" id="KW-1133">Transmembrane helix</keyword>
<dbReference type="EMBL" id="AGCA01000535">
    <property type="protein sequence ID" value="EGY27827.1"/>
    <property type="molecule type" value="Genomic_DNA"/>
</dbReference>
<keyword evidence="1" id="KW-0472">Membrane</keyword>
<sequence>GILEAPSNEHKDEGYIQGSTRVGHTKLMLKSIKKYSLTSLPVWQILKKIPITWFIYILFFAYGLIGIF</sequence>